<evidence type="ECO:0000256" key="1">
    <source>
        <dbReference type="SAM" id="MobiDB-lite"/>
    </source>
</evidence>
<accession>A0A7Y0N299</accession>
<gene>
    <name evidence="2" type="ORF">HKB35_29505</name>
</gene>
<reference evidence="2 3" key="1">
    <citation type="submission" date="2020-04" db="EMBL/GenBank/DDBJ databases">
        <title>Whole-genome sequencing of Vibrio spp. from China reveals different genetic environments of blaCTX-M-14 among diverse lineages.</title>
        <authorList>
            <person name="Zheng Z."/>
            <person name="Ye L."/>
            <person name="Chen S."/>
        </authorList>
    </citation>
    <scope>NUCLEOTIDE SEQUENCE [LARGE SCALE GENOMIC DNA]</scope>
    <source>
        <strain evidence="2 3">Vb1636</strain>
    </source>
</reference>
<dbReference type="SUPFAM" id="SSF53822">
    <property type="entry name" value="Periplasmic binding protein-like I"/>
    <property type="match status" value="1"/>
</dbReference>
<protein>
    <submittedName>
        <fullName evidence="2">LacI family transcriptional regulator</fullName>
    </submittedName>
</protein>
<organism evidence="2 3">
    <name type="scientific">Vibrio alginolyticus</name>
    <dbReference type="NCBI Taxonomy" id="663"/>
    <lineage>
        <taxon>Bacteria</taxon>
        <taxon>Pseudomonadati</taxon>
        <taxon>Pseudomonadota</taxon>
        <taxon>Gammaproteobacteria</taxon>
        <taxon>Vibrionales</taxon>
        <taxon>Vibrionaceae</taxon>
        <taxon>Vibrio</taxon>
    </lineage>
</organism>
<feature type="region of interest" description="Disordered" evidence="1">
    <location>
        <begin position="29"/>
        <end position="48"/>
    </location>
</feature>
<dbReference type="InterPro" id="IPR028082">
    <property type="entry name" value="Peripla_BP_I"/>
</dbReference>
<feature type="compositionally biased region" description="Basic residues" evidence="1">
    <location>
        <begin position="38"/>
        <end position="48"/>
    </location>
</feature>
<dbReference type="Gene3D" id="3.40.50.2300">
    <property type="match status" value="1"/>
</dbReference>
<sequence>SLTSAEFDYERMGTKAAEKLLHAIKGEPEERPTSMGFKLKRRASTAIN</sequence>
<dbReference type="Proteomes" id="UP000565155">
    <property type="component" value="Unassembled WGS sequence"/>
</dbReference>
<proteinExistence type="predicted"/>
<evidence type="ECO:0000313" key="2">
    <source>
        <dbReference type="EMBL" id="NMR77718.1"/>
    </source>
</evidence>
<name>A0A7Y0N299_VIBAL</name>
<evidence type="ECO:0000313" key="3">
    <source>
        <dbReference type="Proteomes" id="UP000565155"/>
    </source>
</evidence>
<dbReference type="EMBL" id="JABCMA010001009">
    <property type="protein sequence ID" value="NMR77718.1"/>
    <property type="molecule type" value="Genomic_DNA"/>
</dbReference>
<feature type="non-terminal residue" evidence="2">
    <location>
        <position position="1"/>
    </location>
</feature>
<dbReference type="AlphaFoldDB" id="A0A7Y0N299"/>
<comment type="caution">
    <text evidence="2">The sequence shown here is derived from an EMBL/GenBank/DDBJ whole genome shotgun (WGS) entry which is preliminary data.</text>
</comment>